<proteinExistence type="predicted"/>
<dbReference type="EMBL" id="KZ451950">
    <property type="protein sequence ID" value="PKA58787.1"/>
    <property type="molecule type" value="Genomic_DNA"/>
</dbReference>
<dbReference type="PANTHER" id="PTHR31474">
    <property type="entry name" value="HR-LIKE LESION-INDUCER"/>
    <property type="match status" value="1"/>
</dbReference>
<dbReference type="AlphaFoldDB" id="A0A2I0ATC3"/>
<feature type="signal peptide" evidence="2">
    <location>
        <begin position="1"/>
        <end position="20"/>
    </location>
</feature>
<feature type="transmembrane region" description="Helical" evidence="1">
    <location>
        <begin position="115"/>
        <end position="136"/>
    </location>
</feature>
<keyword evidence="2" id="KW-0732">Signal</keyword>
<dbReference type="InterPro" id="IPR008637">
    <property type="entry name" value="HR_lesion"/>
</dbReference>
<dbReference type="Proteomes" id="UP000236161">
    <property type="component" value="Unassembled WGS sequence"/>
</dbReference>
<gene>
    <name evidence="3" type="ORF">AXF42_Ash000880</name>
</gene>
<evidence type="ECO:0000313" key="3">
    <source>
        <dbReference type="EMBL" id="PKA58787.1"/>
    </source>
</evidence>
<evidence type="ECO:0008006" key="5">
    <source>
        <dbReference type="Google" id="ProtNLM"/>
    </source>
</evidence>
<evidence type="ECO:0000313" key="4">
    <source>
        <dbReference type="Proteomes" id="UP000236161"/>
    </source>
</evidence>
<keyword evidence="4" id="KW-1185">Reference proteome</keyword>
<sequence length="158" mass="17479">MGFISFAGRALFASVFLLSAYKEFSEYGTEGGPAAKSLRPKYDMFIRHVTSILGIHVPNIEVKHLIIAFIALKGIGGLLFILSSSLGACLLLVYLAITTPILYNFYNYGKQKSEFALLFANFTQNLALFGALLFYLGMKNSISKKNHVKKKAPKQKTT</sequence>
<name>A0A2I0ATC3_9ASPA</name>
<keyword evidence="1" id="KW-0812">Transmembrane</keyword>
<keyword evidence="1" id="KW-1133">Transmembrane helix</keyword>
<organism evidence="3 4">
    <name type="scientific">Apostasia shenzhenica</name>
    <dbReference type="NCBI Taxonomy" id="1088818"/>
    <lineage>
        <taxon>Eukaryota</taxon>
        <taxon>Viridiplantae</taxon>
        <taxon>Streptophyta</taxon>
        <taxon>Embryophyta</taxon>
        <taxon>Tracheophyta</taxon>
        <taxon>Spermatophyta</taxon>
        <taxon>Magnoliopsida</taxon>
        <taxon>Liliopsida</taxon>
        <taxon>Asparagales</taxon>
        <taxon>Orchidaceae</taxon>
        <taxon>Apostasioideae</taxon>
        <taxon>Apostasia</taxon>
    </lineage>
</organism>
<reference evidence="3 4" key="1">
    <citation type="journal article" date="2017" name="Nature">
        <title>The Apostasia genome and the evolution of orchids.</title>
        <authorList>
            <person name="Zhang G.Q."/>
            <person name="Liu K.W."/>
            <person name="Li Z."/>
            <person name="Lohaus R."/>
            <person name="Hsiao Y.Y."/>
            <person name="Niu S.C."/>
            <person name="Wang J.Y."/>
            <person name="Lin Y.C."/>
            <person name="Xu Q."/>
            <person name="Chen L.J."/>
            <person name="Yoshida K."/>
            <person name="Fujiwara S."/>
            <person name="Wang Z.W."/>
            <person name="Zhang Y.Q."/>
            <person name="Mitsuda N."/>
            <person name="Wang M."/>
            <person name="Liu G.H."/>
            <person name="Pecoraro L."/>
            <person name="Huang H.X."/>
            <person name="Xiao X.J."/>
            <person name="Lin M."/>
            <person name="Wu X.Y."/>
            <person name="Wu W.L."/>
            <person name="Chen Y.Y."/>
            <person name="Chang S.B."/>
            <person name="Sakamoto S."/>
            <person name="Ohme-Takagi M."/>
            <person name="Yagi M."/>
            <person name="Zeng S.J."/>
            <person name="Shen C.Y."/>
            <person name="Yeh C.M."/>
            <person name="Luo Y.B."/>
            <person name="Tsai W.C."/>
            <person name="Van de Peer Y."/>
            <person name="Liu Z.J."/>
        </authorList>
    </citation>
    <scope>NUCLEOTIDE SEQUENCE [LARGE SCALE GENOMIC DNA]</scope>
    <source>
        <strain evidence="4">cv. Shenzhen</strain>
        <tissue evidence="3">Stem</tissue>
    </source>
</reference>
<keyword evidence="1" id="KW-0472">Membrane</keyword>
<evidence type="ECO:0000256" key="2">
    <source>
        <dbReference type="SAM" id="SignalP"/>
    </source>
</evidence>
<accession>A0A2I0ATC3</accession>
<feature type="transmembrane region" description="Helical" evidence="1">
    <location>
        <begin position="79"/>
        <end position="103"/>
    </location>
</feature>
<dbReference type="Pfam" id="PF05514">
    <property type="entry name" value="HR_lesion"/>
    <property type="match status" value="1"/>
</dbReference>
<dbReference type="OrthoDB" id="529675at2759"/>
<feature type="chain" id="PRO_5014195919" description="HR-like lesion-inducer" evidence="2">
    <location>
        <begin position="21"/>
        <end position="158"/>
    </location>
</feature>
<dbReference type="PANTHER" id="PTHR31474:SF1">
    <property type="entry name" value="EXPRESSED PROTEIN"/>
    <property type="match status" value="1"/>
</dbReference>
<evidence type="ECO:0000256" key="1">
    <source>
        <dbReference type="SAM" id="Phobius"/>
    </source>
</evidence>
<protein>
    <recommendedName>
        <fullName evidence="5">HR-like lesion-inducer</fullName>
    </recommendedName>
</protein>